<protein>
    <recommendedName>
        <fullName evidence="3">PKD domain-containing protein</fullName>
    </recommendedName>
</protein>
<accession>A0ABQ1MSN6</accession>
<dbReference type="SMART" id="SM00089">
    <property type="entry name" value="PKD"/>
    <property type="match status" value="2"/>
</dbReference>
<dbReference type="SUPFAM" id="SSF69318">
    <property type="entry name" value="Integrin alpha N-terminal domain"/>
    <property type="match status" value="2"/>
</dbReference>
<dbReference type="InterPro" id="IPR014756">
    <property type="entry name" value="Ig_E-set"/>
</dbReference>
<dbReference type="Pfam" id="PF13585">
    <property type="entry name" value="CHU_C"/>
    <property type="match status" value="1"/>
</dbReference>
<dbReference type="PROSITE" id="PS50093">
    <property type="entry name" value="PKD"/>
    <property type="match status" value="1"/>
</dbReference>
<dbReference type="SUPFAM" id="SSF48726">
    <property type="entry name" value="Immunoglobulin"/>
    <property type="match status" value="1"/>
</dbReference>
<feature type="signal peptide" evidence="2">
    <location>
        <begin position="1"/>
        <end position="18"/>
    </location>
</feature>
<reference evidence="5" key="1">
    <citation type="journal article" date="2019" name="Int. J. Syst. Evol. Microbiol.">
        <title>The Global Catalogue of Microorganisms (GCM) 10K type strain sequencing project: providing services to taxonomists for standard genome sequencing and annotation.</title>
        <authorList>
            <consortium name="The Broad Institute Genomics Platform"/>
            <consortium name="The Broad Institute Genome Sequencing Center for Infectious Disease"/>
            <person name="Wu L."/>
            <person name="Ma J."/>
        </authorList>
    </citation>
    <scope>NUCLEOTIDE SEQUENCE [LARGE SCALE GENOMIC DNA]</scope>
    <source>
        <strain evidence="5">CGMCC 1.10832</strain>
    </source>
</reference>
<dbReference type="Gene3D" id="2.60.40.4070">
    <property type="match status" value="1"/>
</dbReference>
<sequence length="1069" mass="112625">MLHYLSKYFLFFCLCTFAVDTLGQSTYIESVTPKKGYAGQLVEVKGVGLTGASRIFFGSMEGEITEVSDQLIEAKVPTGATYDNITVLNSSTRLYYSSEHFMLSYGGQQGVASTDFDTQIDGPGGGGLYDVVVSDLDGDGKNDMIGAYTNINGGKIWENQGSPGNIGPSSTIPAGVPFNTLNLTVGDLNGDGKPELVFSEFSDALNEGNRIAIKENMSTPGSITFGSTTTISLTGFSTKRIIIKDIDLDGKPDLVVSDQAHNKISIVKNTSVGGNISFDPNIIELNVGNAQSTAGLDVEDLNGDGKPDIVANQFLTDGGGFYIATNQSTPGNISFNSFNQYNSPGTFVNLKVGDINNDNKPDIVATLFLSSAVAIFLNETSQVGGAPQFGSARNVATDSRPWGLDFGDVDGDGNIDIAVATVGPARTVNILNNDGTGLNFTKVAIPVTYINRNIKIADIDGDSKPDIVLASVDDASNGIFSSKISVLRNNRCIKPIITPEGPVNACVGNPVRLEVQDIPGLTYQWRKDGAVVKSGSDNFIELTNATSSGDYTVSIISDGGSCAEVSETVTVTIVSSGTLPSATLTANDPVCNGGVLTLNVASDVGATSYEWRGPQGYSATGLSVDVTNFNAGKAGRYYLDVYVGSCIIETKSIVVDVISAPSFFLEQSGAGTYCEGDPVSLNVSPNTPGFSYQWYQGTSPISGATGATYAPSGSGEYHVEITDNVNSFCPTIHSDTLEVAFLAAPAANFSLPASACIASAVSFTNQSTVADESLARYSWNFGDGKTSSSQNPTHTYSAAGTFEVTLEVSYDGFATCTSQSSQDITVNGALNVAVEASSTTVCEGESTVLSVDGAFSSYQWSTGETTSEITVDEGGTYSVTVANANGCEGFSEIQIQTFPMPNVSLTPSSATIKSGDTVSIVVSGLVDYEWFAGTETLNETGSQIEFAPPATTTFKVEGIDANGCFGSAEVTVIVEETNIGDRITPMKFFSPNNDAIAQFWKVENIENFTQCGVEIYDQQGNRIYQAKPYNNDWEGTTDNGSPVPDGVYYYVIKCGDSEIAKSGSITLLR</sequence>
<dbReference type="Pfam" id="PF13517">
    <property type="entry name" value="FG-GAP_3"/>
    <property type="match status" value="3"/>
</dbReference>
<dbReference type="EMBL" id="BMEC01000011">
    <property type="protein sequence ID" value="GGC45295.1"/>
    <property type="molecule type" value="Genomic_DNA"/>
</dbReference>
<feature type="domain" description="PKD" evidence="3">
    <location>
        <begin position="744"/>
        <end position="809"/>
    </location>
</feature>
<dbReference type="InterPro" id="IPR035986">
    <property type="entry name" value="PKD_dom_sf"/>
</dbReference>
<dbReference type="InterPro" id="IPR022409">
    <property type="entry name" value="PKD/Chitinase_dom"/>
</dbReference>
<evidence type="ECO:0000313" key="5">
    <source>
        <dbReference type="Proteomes" id="UP000636010"/>
    </source>
</evidence>
<proteinExistence type="predicted"/>
<gene>
    <name evidence="4" type="ORF">GCM10011506_33610</name>
</gene>
<dbReference type="InterPro" id="IPR013517">
    <property type="entry name" value="FG-GAP"/>
</dbReference>
<dbReference type="RefSeq" id="WP_188465687.1">
    <property type="nucleotide sequence ID" value="NZ_BAABHU010000011.1"/>
</dbReference>
<dbReference type="InterPro" id="IPR000601">
    <property type="entry name" value="PKD_dom"/>
</dbReference>
<dbReference type="Gene3D" id="2.60.40.10">
    <property type="entry name" value="Immunoglobulins"/>
    <property type="match status" value="5"/>
</dbReference>
<dbReference type="PANTHER" id="PTHR44103">
    <property type="entry name" value="PROPROTEIN CONVERTASE P"/>
    <property type="match status" value="1"/>
</dbReference>
<dbReference type="CDD" id="cd00146">
    <property type="entry name" value="PKD"/>
    <property type="match status" value="1"/>
</dbReference>
<dbReference type="InterPro" id="IPR026341">
    <property type="entry name" value="T9SS_type_B"/>
</dbReference>
<evidence type="ECO:0000313" key="4">
    <source>
        <dbReference type="EMBL" id="GGC45295.1"/>
    </source>
</evidence>
<name>A0ABQ1MSN6_9BACT</name>
<dbReference type="SUPFAM" id="SSF81296">
    <property type="entry name" value="E set domains"/>
    <property type="match status" value="1"/>
</dbReference>
<comment type="caution">
    <text evidence="4">The sequence shown here is derived from an EMBL/GenBank/DDBJ whole genome shotgun (WGS) entry which is preliminary data.</text>
</comment>
<dbReference type="Gene3D" id="2.130.10.130">
    <property type="entry name" value="Integrin alpha, N-terminal"/>
    <property type="match status" value="2"/>
</dbReference>
<keyword evidence="5" id="KW-1185">Reference proteome</keyword>
<evidence type="ECO:0000259" key="3">
    <source>
        <dbReference type="PROSITE" id="PS50093"/>
    </source>
</evidence>
<evidence type="ECO:0000256" key="1">
    <source>
        <dbReference type="ARBA" id="ARBA00022729"/>
    </source>
</evidence>
<dbReference type="NCBIfam" id="TIGR04131">
    <property type="entry name" value="Bac_Flav_CTERM"/>
    <property type="match status" value="1"/>
</dbReference>
<keyword evidence="1 2" id="KW-0732">Signal</keyword>
<dbReference type="InterPro" id="IPR013783">
    <property type="entry name" value="Ig-like_fold"/>
</dbReference>
<dbReference type="SUPFAM" id="SSF49299">
    <property type="entry name" value="PKD domain"/>
    <property type="match status" value="1"/>
</dbReference>
<dbReference type="PANTHER" id="PTHR44103:SF1">
    <property type="entry name" value="PROPROTEIN CONVERTASE P"/>
    <property type="match status" value="1"/>
</dbReference>
<dbReference type="InterPro" id="IPR036179">
    <property type="entry name" value="Ig-like_dom_sf"/>
</dbReference>
<dbReference type="InterPro" id="IPR028994">
    <property type="entry name" value="Integrin_alpha_N"/>
</dbReference>
<evidence type="ECO:0000256" key="2">
    <source>
        <dbReference type="SAM" id="SignalP"/>
    </source>
</evidence>
<dbReference type="Pfam" id="PF18911">
    <property type="entry name" value="PKD_4"/>
    <property type="match status" value="1"/>
</dbReference>
<dbReference type="Proteomes" id="UP000636010">
    <property type="component" value="Unassembled WGS sequence"/>
</dbReference>
<organism evidence="4 5">
    <name type="scientific">Marivirga lumbricoides</name>
    <dbReference type="NCBI Taxonomy" id="1046115"/>
    <lineage>
        <taxon>Bacteria</taxon>
        <taxon>Pseudomonadati</taxon>
        <taxon>Bacteroidota</taxon>
        <taxon>Cytophagia</taxon>
        <taxon>Cytophagales</taxon>
        <taxon>Marivirgaceae</taxon>
        <taxon>Marivirga</taxon>
    </lineage>
</organism>
<feature type="chain" id="PRO_5047125331" description="PKD domain-containing protein" evidence="2">
    <location>
        <begin position="19"/>
        <end position="1069"/>
    </location>
</feature>